<proteinExistence type="predicted"/>
<name>A0A6C0LYD5_9ZZZZ</name>
<sequence length="201" mass="23152">MEIMNVGKPDEQIQANEMMSNKRRLKIIDIFTPVVTTEKVEIDIQFVNKSIKETLRKKLAYRMEGFCSGHGYVKPESITIINYSAGVINNDHIQFTCTIEMFACLPVEGMIVECQAKNITKAGIRAEVLKYDPTPLVIFIARDHHFQNAYYNSINENDIIHIRVIGQRYELNDRFISVIAEIIVPKEFNTQDPMPKLTIKE</sequence>
<reference evidence="1" key="1">
    <citation type="journal article" date="2020" name="Nature">
        <title>Giant virus diversity and host interactions through global metagenomics.</title>
        <authorList>
            <person name="Schulz F."/>
            <person name="Roux S."/>
            <person name="Paez-Espino D."/>
            <person name="Jungbluth S."/>
            <person name="Walsh D.A."/>
            <person name="Denef V.J."/>
            <person name="McMahon K.D."/>
            <person name="Konstantinidis K.T."/>
            <person name="Eloe-Fadrosh E.A."/>
            <person name="Kyrpides N.C."/>
            <person name="Woyke T."/>
        </authorList>
    </citation>
    <scope>NUCLEOTIDE SEQUENCE</scope>
    <source>
        <strain evidence="1">GVMAG-S-1016713-123</strain>
    </source>
</reference>
<dbReference type="AlphaFoldDB" id="A0A6C0LYD5"/>
<accession>A0A6C0LYD5</accession>
<evidence type="ECO:0008006" key="2">
    <source>
        <dbReference type="Google" id="ProtNLM"/>
    </source>
</evidence>
<organism evidence="1">
    <name type="scientific">viral metagenome</name>
    <dbReference type="NCBI Taxonomy" id="1070528"/>
    <lineage>
        <taxon>unclassified sequences</taxon>
        <taxon>metagenomes</taxon>
        <taxon>organismal metagenomes</taxon>
    </lineage>
</organism>
<dbReference type="EMBL" id="MN740568">
    <property type="protein sequence ID" value="QHU34262.1"/>
    <property type="molecule type" value="Genomic_DNA"/>
</dbReference>
<evidence type="ECO:0000313" key="1">
    <source>
        <dbReference type="EMBL" id="QHU34262.1"/>
    </source>
</evidence>
<protein>
    <recommendedName>
        <fullName evidence="2">S1 motif domain-containing protein</fullName>
    </recommendedName>
</protein>